<comment type="caution">
    <text evidence="2">The sequence shown here is derived from an EMBL/GenBank/DDBJ whole genome shotgun (WGS) entry which is preliminary data.</text>
</comment>
<dbReference type="AlphaFoldDB" id="A0A1Y3XV60"/>
<dbReference type="CDD" id="cd00570">
    <property type="entry name" value="GST_N_family"/>
    <property type="match status" value="1"/>
</dbReference>
<organism evidence="2 3">
    <name type="scientific">[Collinsella] massiliensis</name>
    <dbReference type="NCBI Taxonomy" id="1232426"/>
    <lineage>
        <taxon>Bacteria</taxon>
        <taxon>Bacillati</taxon>
        <taxon>Actinomycetota</taxon>
        <taxon>Coriobacteriia</taxon>
        <taxon>Coriobacteriales</taxon>
        <taxon>Coriobacteriaceae</taxon>
        <taxon>Enorma</taxon>
    </lineage>
</organism>
<dbReference type="PROSITE" id="PS50404">
    <property type="entry name" value="GST_NTER"/>
    <property type="match status" value="1"/>
</dbReference>
<proteinExistence type="predicted"/>
<feature type="domain" description="GST N-terminal" evidence="1">
    <location>
        <begin position="3"/>
        <end position="82"/>
    </location>
</feature>
<protein>
    <submittedName>
        <fullName evidence="2">Glutaredoxin</fullName>
    </submittedName>
</protein>
<dbReference type="Gene3D" id="3.40.30.10">
    <property type="entry name" value="Glutaredoxin"/>
    <property type="match status" value="1"/>
</dbReference>
<dbReference type="EMBL" id="NFIE01000003">
    <property type="protein sequence ID" value="OUN89443.1"/>
    <property type="molecule type" value="Genomic_DNA"/>
</dbReference>
<dbReference type="RefSeq" id="WP_094334896.1">
    <property type="nucleotide sequence ID" value="NZ_NFIE01000003.1"/>
</dbReference>
<sequence length="103" mass="11307">MATTYELYIMPTCPYCRKVLLYMSQHDIELPLRDITADAEARATLERVGGKVQVPCLFIDGAPMYESDDIIAYLGKEFADGAAPSVSPEEQAELDNGAACPIF</sequence>
<dbReference type="InterPro" id="IPR036249">
    <property type="entry name" value="Thioredoxin-like_sf"/>
</dbReference>
<gene>
    <name evidence="2" type="ORF">B5G02_01430</name>
</gene>
<dbReference type="SUPFAM" id="SSF52833">
    <property type="entry name" value="Thioredoxin-like"/>
    <property type="match status" value="1"/>
</dbReference>
<evidence type="ECO:0000313" key="3">
    <source>
        <dbReference type="Proteomes" id="UP000195781"/>
    </source>
</evidence>
<dbReference type="InterPro" id="IPR004045">
    <property type="entry name" value="Glutathione_S-Trfase_N"/>
</dbReference>
<evidence type="ECO:0000259" key="1">
    <source>
        <dbReference type="PROSITE" id="PS50404"/>
    </source>
</evidence>
<accession>A0A1Y3XV60</accession>
<dbReference type="Pfam" id="PF13417">
    <property type="entry name" value="GST_N_3"/>
    <property type="match status" value="1"/>
</dbReference>
<dbReference type="Proteomes" id="UP000195781">
    <property type="component" value="Unassembled WGS sequence"/>
</dbReference>
<dbReference type="OrthoDB" id="8991911at2"/>
<dbReference type="PROSITE" id="PS51354">
    <property type="entry name" value="GLUTAREDOXIN_2"/>
    <property type="match status" value="1"/>
</dbReference>
<evidence type="ECO:0000313" key="2">
    <source>
        <dbReference type="EMBL" id="OUN89443.1"/>
    </source>
</evidence>
<keyword evidence="3" id="KW-1185">Reference proteome</keyword>
<reference evidence="3" key="1">
    <citation type="submission" date="2017-04" db="EMBL/GenBank/DDBJ databases">
        <title>Function of individual gut microbiota members based on whole genome sequencing of pure cultures obtained from chicken caecum.</title>
        <authorList>
            <person name="Medvecky M."/>
            <person name="Cejkova D."/>
            <person name="Polansky O."/>
            <person name="Karasova D."/>
            <person name="Kubasova T."/>
            <person name="Cizek A."/>
            <person name="Rychlik I."/>
        </authorList>
    </citation>
    <scope>NUCLEOTIDE SEQUENCE [LARGE SCALE GENOMIC DNA]</scope>
    <source>
        <strain evidence="3">An5</strain>
    </source>
</reference>
<name>A0A1Y3XV60_9ACTN</name>